<evidence type="ECO:0000256" key="7">
    <source>
        <dbReference type="ARBA" id="ARBA00023170"/>
    </source>
</evidence>
<evidence type="ECO:0000256" key="4">
    <source>
        <dbReference type="ARBA" id="ARBA00023015"/>
    </source>
</evidence>
<protein>
    <recommendedName>
        <fullName evidence="9">Nuclear receptor domain-containing protein</fullName>
    </recommendedName>
</protein>
<keyword evidence="1" id="KW-0479">Metal-binding</keyword>
<dbReference type="GO" id="GO:0008270">
    <property type="term" value="F:zinc ion binding"/>
    <property type="evidence" value="ECO:0007669"/>
    <property type="project" value="UniProtKB-KW"/>
</dbReference>
<keyword evidence="6" id="KW-0804">Transcription</keyword>
<reference evidence="10" key="1">
    <citation type="submission" date="2021-02" db="EMBL/GenBank/DDBJ databases">
        <authorList>
            <person name="Nowell W R."/>
        </authorList>
    </citation>
    <scope>NUCLEOTIDE SEQUENCE</scope>
</reference>
<evidence type="ECO:0000313" key="13">
    <source>
        <dbReference type="Proteomes" id="UP000663877"/>
    </source>
</evidence>
<evidence type="ECO:0000256" key="6">
    <source>
        <dbReference type="ARBA" id="ARBA00023163"/>
    </source>
</evidence>
<dbReference type="Proteomes" id="UP000663877">
    <property type="component" value="Unassembled WGS sequence"/>
</dbReference>
<keyword evidence="5" id="KW-0238">DNA-binding</keyword>
<dbReference type="EMBL" id="CAJNOM010000175">
    <property type="protein sequence ID" value="CAF1181697.1"/>
    <property type="molecule type" value="Genomic_DNA"/>
</dbReference>
<dbReference type="GO" id="GO:0043565">
    <property type="term" value="F:sequence-specific DNA binding"/>
    <property type="evidence" value="ECO:0007669"/>
    <property type="project" value="InterPro"/>
</dbReference>
<dbReference type="EMBL" id="CAJNOI010000050">
    <property type="protein sequence ID" value="CAF0944981.1"/>
    <property type="molecule type" value="Genomic_DNA"/>
</dbReference>
<dbReference type="InterPro" id="IPR013088">
    <property type="entry name" value="Znf_NHR/GATA"/>
</dbReference>
<evidence type="ECO:0000259" key="9">
    <source>
        <dbReference type="PROSITE" id="PS51030"/>
    </source>
</evidence>
<dbReference type="OrthoDB" id="6352325at2759"/>
<evidence type="ECO:0000313" key="11">
    <source>
        <dbReference type="EMBL" id="CAF1181697.1"/>
    </source>
</evidence>
<gene>
    <name evidence="10" type="ORF">BJG266_LOCUS12876</name>
    <name evidence="11" type="ORF">QVE165_LOCUS24719</name>
</gene>
<evidence type="ECO:0000256" key="2">
    <source>
        <dbReference type="ARBA" id="ARBA00022771"/>
    </source>
</evidence>
<keyword evidence="7" id="KW-0675">Receptor</keyword>
<dbReference type="SUPFAM" id="SSF57716">
    <property type="entry name" value="Glucocorticoid receptor-like (DNA-binding domain)"/>
    <property type="match status" value="1"/>
</dbReference>
<evidence type="ECO:0000313" key="10">
    <source>
        <dbReference type="EMBL" id="CAF0944981.1"/>
    </source>
</evidence>
<proteinExistence type="predicted"/>
<dbReference type="PROSITE" id="PS51030">
    <property type="entry name" value="NUCLEAR_REC_DBD_2"/>
    <property type="match status" value="1"/>
</dbReference>
<evidence type="ECO:0000256" key="1">
    <source>
        <dbReference type="ARBA" id="ARBA00022723"/>
    </source>
</evidence>
<keyword evidence="2" id="KW-0863">Zinc-finger</keyword>
<sequence>MDNERKMIILTSNEDLINRIRDTHTIDFNYLNNLSQLVCIYFSFRFLNRIQKLYEKLIDSSVKNSNKLNDRICSNVATGYNYDVFSCASCRILFYRNQNQRNKLKCLSRQGQCSADYKHTRKCP</sequence>
<dbReference type="Pfam" id="PF00105">
    <property type="entry name" value="zf-C4"/>
    <property type="match status" value="1"/>
</dbReference>
<keyword evidence="8" id="KW-0539">Nucleus</keyword>
<evidence type="ECO:0000256" key="3">
    <source>
        <dbReference type="ARBA" id="ARBA00022833"/>
    </source>
</evidence>
<dbReference type="AlphaFoldDB" id="A0A814CP31"/>
<dbReference type="Gene3D" id="3.30.50.10">
    <property type="entry name" value="Erythroid Transcription Factor GATA-1, subunit A"/>
    <property type="match status" value="1"/>
</dbReference>
<feature type="domain" description="Nuclear receptor" evidence="9">
    <location>
        <begin position="67"/>
        <end position="124"/>
    </location>
</feature>
<dbReference type="GO" id="GO:0003700">
    <property type="term" value="F:DNA-binding transcription factor activity"/>
    <property type="evidence" value="ECO:0007669"/>
    <property type="project" value="InterPro"/>
</dbReference>
<comment type="caution">
    <text evidence="10">The sequence shown here is derived from an EMBL/GenBank/DDBJ whole genome shotgun (WGS) entry which is preliminary data.</text>
</comment>
<name>A0A814CP31_9BILA</name>
<dbReference type="InterPro" id="IPR001628">
    <property type="entry name" value="Znf_hrmn_rcpt"/>
</dbReference>
<accession>A0A814CP31</accession>
<keyword evidence="4" id="KW-0805">Transcription regulation</keyword>
<keyword evidence="12" id="KW-1185">Reference proteome</keyword>
<evidence type="ECO:0000256" key="8">
    <source>
        <dbReference type="ARBA" id="ARBA00023242"/>
    </source>
</evidence>
<organism evidence="10 13">
    <name type="scientific">Adineta steineri</name>
    <dbReference type="NCBI Taxonomy" id="433720"/>
    <lineage>
        <taxon>Eukaryota</taxon>
        <taxon>Metazoa</taxon>
        <taxon>Spiralia</taxon>
        <taxon>Gnathifera</taxon>
        <taxon>Rotifera</taxon>
        <taxon>Eurotatoria</taxon>
        <taxon>Bdelloidea</taxon>
        <taxon>Adinetida</taxon>
        <taxon>Adinetidae</taxon>
        <taxon>Adineta</taxon>
    </lineage>
</organism>
<evidence type="ECO:0000256" key="5">
    <source>
        <dbReference type="ARBA" id="ARBA00023125"/>
    </source>
</evidence>
<dbReference type="Proteomes" id="UP000663832">
    <property type="component" value="Unassembled WGS sequence"/>
</dbReference>
<keyword evidence="3" id="KW-0862">Zinc</keyword>
<evidence type="ECO:0000313" key="12">
    <source>
        <dbReference type="Proteomes" id="UP000663832"/>
    </source>
</evidence>